<dbReference type="AlphaFoldDB" id="A0A0V1CS68"/>
<keyword evidence="2" id="KW-1185">Reference proteome</keyword>
<dbReference type="EMBL" id="JYDI01000112">
    <property type="protein sequence ID" value="KRY52045.1"/>
    <property type="molecule type" value="Genomic_DNA"/>
</dbReference>
<proteinExistence type="predicted"/>
<gene>
    <name evidence="1" type="ORF">T03_1182</name>
</gene>
<protein>
    <submittedName>
        <fullName evidence="1">Uncharacterized protein</fullName>
    </submittedName>
</protein>
<comment type="caution">
    <text evidence="1">The sequence shown here is derived from an EMBL/GenBank/DDBJ whole genome shotgun (WGS) entry which is preliminary data.</text>
</comment>
<organism evidence="1 2">
    <name type="scientific">Trichinella britovi</name>
    <name type="common">Parasitic roundworm</name>
    <dbReference type="NCBI Taxonomy" id="45882"/>
    <lineage>
        <taxon>Eukaryota</taxon>
        <taxon>Metazoa</taxon>
        <taxon>Ecdysozoa</taxon>
        <taxon>Nematoda</taxon>
        <taxon>Enoplea</taxon>
        <taxon>Dorylaimia</taxon>
        <taxon>Trichinellida</taxon>
        <taxon>Trichinellidae</taxon>
        <taxon>Trichinella</taxon>
    </lineage>
</organism>
<accession>A0A0V1CS68</accession>
<reference evidence="1 2" key="1">
    <citation type="submission" date="2015-01" db="EMBL/GenBank/DDBJ databases">
        <title>Evolution of Trichinella species and genotypes.</title>
        <authorList>
            <person name="Korhonen P.K."/>
            <person name="Edoardo P."/>
            <person name="Giuseppe L.R."/>
            <person name="Gasser R.B."/>
        </authorList>
    </citation>
    <scope>NUCLEOTIDE SEQUENCE [LARGE SCALE GENOMIC DNA]</scope>
    <source>
        <strain evidence="1">ISS120</strain>
    </source>
</reference>
<dbReference type="Proteomes" id="UP000054653">
    <property type="component" value="Unassembled WGS sequence"/>
</dbReference>
<evidence type="ECO:0000313" key="2">
    <source>
        <dbReference type="Proteomes" id="UP000054653"/>
    </source>
</evidence>
<sequence>MNGHQSESMESMEMHKVRIISLSPKAVSIQDGMKKLQWNKASLPR</sequence>
<evidence type="ECO:0000313" key="1">
    <source>
        <dbReference type="EMBL" id="KRY52045.1"/>
    </source>
</evidence>
<name>A0A0V1CS68_TRIBR</name>